<accession>A0AAN7QNL1</accession>
<evidence type="ECO:0000313" key="2">
    <source>
        <dbReference type="EMBL" id="KAK4886308.1"/>
    </source>
</evidence>
<gene>
    <name evidence="2" type="ORF">RN001_002579</name>
</gene>
<sequence length="125" mass="12128">MNALFVTVLACLAVFASANPSGWVGHSYAALNVVPAGPTTLIGASGVVGPHGASGPSGSVNGHGAVGPSGEHNAPAHYGAVWAAPALVQHAAVVAPAAHAYAAPAIVNAHGLGWGYGLGHGGYWH</sequence>
<proteinExistence type="predicted"/>
<organism evidence="2 3">
    <name type="scientific">Aquatica leii</name>
    <dbReference type="NCBI Taxonomy" id="1421715"/>
    <lineage>
        <taxon>Eukaryota</taxon>
        <taxon>Metazoa</taxon>
        <taxon>Ecdysozoa</taxon>
        <taxon>Arthropoda</taxon>
        <taxon>Hexapoda</taxon>
        <taxon>Insecta</taxon>
        <taxon>Pterygota</taxon>
        <taxon>Neoptera</taxon>
        <taxon>Endopterygota</taxon>
        <taxon>Coleoptera</taxon>
        <taxon>Polyphaga</taxon>
        <taxon>Elateriformia</taxon>
        <taxon>Elateroidea</taxon>
        <taxon>Lampyridae</taxon>
        <taxon>Luciolinae</taxon>
        <taxon>Aquatica</taxon>
    </lineage>
</organism>
<comment type="caution">
    <text evidence="2">The sequence shown here is derived from an EMBL/GenBank/DDBJ whole genome shotgun (WGS) entry which is preliminary data.</text>
</comment>
<keyword evidence="1" id="KW-0732">Signal</keyword>
<protein>
    <submittedName>
        <fullName evidence="2">Uncharacterized protein</fullName>
    </submittedName>
</protein>
<evidence type="ECO:0000313" key="3">
    <source>
        <dbReference type="Proteomes" id="UP001353858"/>
    </source>
</evidence>
<reference evidence="3" key="1">
    <citation type="submission" date="2023-01" db="EMBL/GenBank/DDBJ databases">
        <title>Key to firefly adult light organ development and bioluminescence: homeobox transcription factors regulate luciferase expression and transportation to peroxisome.</title>
        <authorList>
            <person name="Fu X."/>
        </authorList>
    </citation>
    <scope>NUCLEOTIDE SEQUENCE [LARGE SCALE GENOMIC DNA]</scope>
</reference>
<feature type="signal peptide" evidence="1">
    <location>
        <begin position="1"/>
        <end position="18"/>
    </location>
</feature>
<dbReference type="AlphaFoldDB" id="A0AAN7QNL1"/>
<name>A0AAN7QNL1_9COLE</name>
<evidence type="ECO:0000256" key="1">
    <source>
        <dbReference type="SAM" id="SignalP"/>
    </source>
</evidence>
<dbReference type="Proteomes" id="UP001353858">
    <property type="component" value="Unassembled WGS sequence"/>
</dbReference>
<feature type="chain" id="PRO_5042999487" evidence="1">
    <location>
        <begin position="19"/>
        <end position="125"/>
    </location>
</feature>
<keyword evidence="3" id="KW-1185">Reference proteome</keyword>
<dbReference type="EMBL" id="JARPUR010000001">
    <property type="protein sequence ID" value="KAK4886308.1"/>
    <property type="molecule type" value="Genomic_DNA"/>
</dbReference>